<feature type="repeat" description="WD" evidence="3">
    <location>
        <begin position="807"/>
        <end position="849"/>
    </location>
</feature>
<feature type="region of interest" description="Disordered" evidence="4">
    <location>
        <begin position="599"/>
        <end position="648"/>
    </location>
</feature>
<comment type="caution">
    <text evidence="6">The sequence shown here is derived from an EMBL/GenBank/DDBJ whole genome shotgun (WGS) entry which is preliminary data.</text>
</comment>
<sequence>MRMSLTPGETEESYICLTSASFTVCLCELFQGKMNLVNIKDVLTSFSPALDYLALSTGDGRIKIWDTVKGQVQTEFADIASVEETNIYTSGGKGHLSVDYTCMKWLSLEKKKKRKLGTSILVLGTGGGDVLALDVASGQLKWRISDCHPGGVNAVSSSTKASCIYSGGADGMVCEIDPHSGNVIRKFKASTKAVSSLSVSPDGKILATASAQLKTFKCSDLKKIQKFTGHPGGVRCVAFTEDGKFILSSAVGERYIAVWKTDGAKKQSASCVLALEHPPVFVDSWGETDEKGLYILAISEVGVCYFWYGSNVVELGSAKPTKVALATEDSSSLKQHKGSLPTIFAAKLQGILKPGSANAFIASGLLVKPSFQKMVLQFGNDLVLNASKNGILLPITQSASKSKKGQGVNKVTTLDRAHAEDALLPIARVADLHEKKSVQPHSSDKDTDMVDQSQADYVETFSMEDKLRSLGILKGTDEPSSLSYASVIDGLDLEAHLPPKKLKSTVLSMAPSTAFKTLEALVAMWQTRGCGGKYFLPWIYSIIVNHRHYIMSQEPKNQQLLNTLHKITKCRGTVLQPLLQLSGRLHLVTAQINKAAGNETQTTLHEQVIDESEDEEEEDVEEHFYGEKDNDSELSSDDGKDEEETNIYTSGGKGHLSLDYTCMKWLSLERKKKRKLGTSILVLGTGGGDVLALDVASGQLKWRISDCHPGGVNAVSSSTKASCIYSGGADGMVCEIDPHSGNLIRKFKASTKAVSSLSVSPVDYNMYLPTADVFALFCFLPDGKILATASAQLKTFKCSDLKKIQKFTGHPGGVRCVAFTEDGKFILSSAVGEKYIAVWKTDVAKKQSASCVLALEHPPVFVDSWGVTDEKGLYVLAISEVGVCCFWYGSNIEELSNAKPTKVALATEDSSSLKQHKGSLPTIFAAKLQGVLKPGSANAFIASGLLVKPSFQKMVLQFGNDLVLNASKSGILLPIAQSASKSKKGQASVNRVTTLDRAHAEDALLPIARVADLHEKKSVQPQSSDKDTDMVDQSQADYVETFSMEDKLRSLGILKGTDEPSSLSYASVIDGIDLEAQLPPKKLKSAVLSMAPSTAFKTLEALVAMWQTRGCGGRYLLPWIYSIMVNHRHYIMSQEPKNQQLLNTLHKITKCRGTGLQPLLQLSGRLHLVTAQINKAAGNETQTTLHEQVIDESEDEEEEDVEEHFYGEKDNDSELSSDDGKDEDNTLMEEI</sequence>
<name>A0A8S9NDE1_BRACR</name>
<feature type="region of interest" description="Disordered" evidence="4">
    <location>
        <begin position="1179"/>
        <end position="1231"/>
    </location>
</feature>
<dbReference type="InterPro" id="IPR018391">
    <property type="entry name" value="PQQ_b-propeller_rpt"/>
</dbReference>
<evidence type="ECO:0000256" key="4">
    <source>
        <dbReference type="SAM" id="MobiDB-lite"/>
    </source>
</evidence>
<dbReference type="InterPro" id="IPR015943">
    <property type="entry name" value="WD40/YVTN_repeat-like_dom_sf"/>
</dbReference>
<dbReference type="InterPro" id="IPR036322">
    <property type="entry name" value="WD40_repeat_dom_sf"/>
</dbReference>
<feature type="compositionally biased region" description="Acidic residues" evidence="4">
    <location>
        <begin position="1190"/>
        <end position="1202"/>
    </location>
</feature>
<dbReference type="EMBL" id="QGKX02001621">
    <property type="protein sequence ID" value="KAF3503124.1"/>
    <property type="molecule type" value="Genomic_DNA"/>
</dbReference>
<evidence type="ECO:0000259" key="5">
    <source>
        <dbReference type="Pfam" id="PF04003"/>
    </source>
</evidence>
<feature type="repeat" description="WD" evidence="3">
    <location>
        <begin position="45"/>
        <end position="75"/>
    </location>
</feature>
<dbReference type="InterPro" id="IPR011047">
    <property type="entry name" value="Quinoprotein_ADH-like_sf"/>
</dbReference>
<feature type="domain" description="Small-subunit processome Utp12" evidence="5">
    <location>
        <begin position="497"/>
        <end position="589"/>
    </location>
</feature>
<feature type="repeat" description="WD" evidence="3">
    <location>
        <begin position="227"/>
        <end position="269"/>
    </location>
</feature>
<dbReference type="PANTHER" id="PTHR45290:SF1">
    <property type="entry name" value="OS03G0300300 PROTEIN"/>
    <property type="match status" value="1"/>
</dbReference>
<dbReference type="InterPro" id="IPR007148">
    <property type="entry name" value="SSU_processome_Utp12"/>
</dbReference>
<dbReference type="Pfam" id="PF04003">
    <property type="entry name" value="Utp12"/>
    <property type="match status" value="2"/>
</dbReference>
<comment type="subcellular location">
    <subcellularLocation>
        <location evidence="1">Nucleus</location>
        <location evidence="1">Nucleolus</location>
    </subcellularLocation>
</comment>
<reference evidence="6" key="1">
    <citation type="submission" date="2019-12" db="EMBL/GenBank/DDBJ databases">
        <title>Genome sequencing and annotation of Brassica cretica.</title>
        <authorList>
            <person name="Studholme D.J."/>
            <person name="Sarris P."/>
        </authorList>
    </citation>
    <scope>NUCLEOTIDE SEQUENCE</scope>
    <source>
        <strain evidence="6">PFS-109/04</strain>
        <tissue evidence="6">Leaf</tissue>
    </source>
</reference>
<dbReference type="SMART" id="SM00564">
    <property type="entry name" value="PQQ"/>
    <property type="match status" value="2"/>
</dbReference>
<evidence type="ECO:0000256" key="1">
    <source>
        <dbReference type="ARBA" id="ARBA00004604"/>
    </source>
</evidence>
<feature type="compositionally biased region" description="Acidic residues" evidence="4">
    <location>
        <begin position="1213"/>
        <end position="1231"/>
    </location>
</feature>
<dbReference type="Gene3D" id="2.130.10.10">
    <property type="entry name" value="YVTN repeat-like/Quinoprotein amine dehydrogenase"/>
    <property type="match status" value="3"/>
</dbReference>
<evidence type="ECO:0000256" key="2">
    <source>
        <dbReference type="ARBA" id="ARBA00023242"/>
    </source>
</evidence>
<feature type="compositionally biased region" description="Basic and acidic residues" evidence="4">
    <location>
        <begin position="1203"/>
        <end position="1212"/>
    </location>
</feature>
<organism evidence="6 7">
    <name type="scientific">Brassica cretica</name>
    <name type="common">Mustard</name>
    <dbReference type="NCBI Taxonomy" id="69181"/>
    <lineage>
        <taxon>Eukaryota</taxon>
        <taxon>Viridiplantae</taxon>
        <taxon>Streptophyta</taxon>
        <taxon>Embryophyta</taxon>
        <taxon>Tracheophyta</taxon>
        <taxon>Spermatophyta</taxon>
        <taxon>Magnoliopsida</taxon>
        <taxon>eudicotyledons</taxon>
        <taxon>Gunneridae</taxon>
        <taxon>Pentapetalae</taxon>
        <taxon>rosids</taxon>
        <taxon>malvids</taxon>
        <taxon>Brassicales</taxon>
        <taxon>Brassicaceae</taxon>
        <taxon>Brassiceae</taxon>
        <taxon>Brassica</taxon>
    </lineage>
</organism>
<evidence type="ECO:0000256" key="3">
    <source>
        <dbReference type="PROSITE-ProRule" id="PRU00221"/>
    </source>
</evidence>
<feature type="compositionally biased region" description="Acidic residues" evidence="4">
    <location>
        <begin position="609"/>
        <end position="621"/>
    </location>
</feature>
<dbReference type="InterPro" id="IPR001680">
    <property type="entry name" value="WD40_rpt"/>
</dbReference>
<accession>A0A8S9NDE1</accession>
<keyword evidence="3" id="KW-0853">WD repeat</keyword>
<gene>
    <name evidence="6" type="ORF">F2Q69_00045046</name>
</gene>
<dbReference type="SMART" id="SM00320">
    <property type="entry name" value="WD40"/>
    <property type="match status" value="7"/>
</dbReference>
<dbReference type="Proteomes" id="UP000712600">
    <property type="component" value="Unassembled WGS sequence"/>
</dbReference>
<dbReference type="PROSITE" id="PS50082">
    <property type="entry name" value="WD_REPEATS_2"/>
    <property type="match status" value="3"/>
</dbReference>
<dbReference type="PANTHER" id="PTHR45290">
    <property type="entry name" value="OS03G0300300 PROTEIN"/>
    <property type="match status" value="1"/>
</dbReference>
<protein>
    <recommendedName>
        <fullName evidence="5">Small-subunit processome Utp12 domain-containing protein</fullName>
    </recommendedName>
</protein>
<proteinExistence type="predicted"/>
<dbReference type="Pfam" id="PF00400">
    <property type="entry name" value="WD40"/>
    <property type="match status" value="3"/>
</dbReference>
<dbReference type="GO" id="GO:0005730">
    <property type="term" value="C:nucleolus"/>
    <property type="evidence" value="ECO:0007669"/>
    <property type="project" value="UniProtKB-SubCell"/>
</dbReference>
<dbReference type="SUPFAM" id="SSF50978">
    <property type="entry name" value="WD40 repeat-like"/>
    <property type="match status" value="1"/>
</dbReference>
<feature type="compositionally biased region" description="Basic and acidic residues" evidence="4">
    <location>
        <begin position="622"/>
        <end position="631"/>
    </location>
</feature>
<evidence type="ECO:0000313" key="6">
    <source>
        <dbReference type="EMBL" id="KAF3503124.1"/>
    </source>
</evidence>
<feature type="domain" description="Small-subunit processome Utp12" evidence="5">
    <location>
        <begin position="1079"/>
        <end position="1170"/>
    </location>
</feature>
<feature type="compositionally biased region" description="Acidic residues" evidence="4">
    <location>
        <begin position="632"/>
        <end position="645"/>
    </location>
</feature>
<dbReference type="SUPFAM" id="SSF50998">
    <property type="entry name" value="Quinoprotein alcohol dehydrogenase-like"/>
    <property type="match status" value="1"/>
</dbReference>
<keyword evidence="2" id="KW-0539">Nucleus</keyword>
<dbReference type="AlphaFoldDB" id="A0A8S9NDE1"/>
<evidence type="ECO:0000313" key="7">
    <source>
        <dbReference type="Proteomes" id="UP000712600"/>
    </source>
</evidence>